<dbReference type="SUPFAM" id="SSF52540">
    <property type="entry name" value="P-loop containing nucleoside triphosphate hydrolases"/>
    <property type="match status" value="1"/>
</dbReference>
<dbReference type="AlphaFoldDB" id="A0A5S4FHM1"/>
<dbReference type="RefSeq" id="WP_138667641.1">
    <property type="nucleotide sequence ID" value="NZ_VCKY01000062.1"/>
</dbReference>
<proteinExistence type="predicted"/>
<dbReference type="Proteomes" id="UP000309128">
    <property type="component" value="Unassembled WGS sequence"/>
</dbReference>
<evidence type="ECO:0000313" key="3">
    <source>
        <dbReference type="Proteomes" id="UP000309128"/>
    </source>
</evidence>
<comment type="caution">
    <text evidence="2">The sequence shown here is derived from an EMBL/GenBank/DDBJ whole genome shotgun (WGS) entry which is preliminary data.</text>
</comment>
<evidence type="ECO:0000256" key="1">
    <source>
        <dbReference type="SAM" id="MobiDB-lite"/>
    </source>
</evidence>
<organism evidence="2 3">
    <name type="scientific">Nonomuraea turkmeniaca</name>
    <dbReference type="NCBI Taxonomy" id="103838"/>
    <lineage>
        <taxon>Bacteria</taxon>
        <taxon>Bacillati</taxon>
        <taxon>Actinomycetota</taxon>
        <taxon>Actinomycetes</taxon>
        <taxon>Streptosporangiales</taxon>
        <taxon>Streptosporangiaceae</taxon>
        <taxon>Nonomuraea</taxon>
    </lineage>
</organism>
<evidence type="ECO:0008006" key="4">
    <source>
        <dbReference type="Google" id="ProtNLM"/>
    </source>
</evidence>
<reference evidence="2 3" key="1">
    <citation type="submission" date="2019-05" db="EMBL/GenBank/DDBJ databases">
        <title>Draft genome sequence of Nonomuraea turkmeniaca DSM 43926.</title>
        <authorList>
            <person name="Saricaoglu S."/>
            <person name="Isik K."/>
        </authorList>
    </citation>
    <scope>NUCLEOTIDE SEQUENCE [LARGE SCALE GENOMIC DNA]</scope>
    <source>
        <strain evidence="2 3">DSM 43926</strain>
    </source>
</reference>
<gene>
    <name evidence="2" type="ORF">ETD86_19835</name>
</gene>
<feature type="region of interest" description="Disordered" evidence="1">
    <location>
        <begin position="60"/>
        <end position="104"/>
    </location>
</feature>
<dbReference type="InterPro" id="IPR027417">
    <property type="entry name" value="P-loop_NTPase"/>
</dbReference>
<accession>A0A5S4FHM1</accession>
<dbReference type="Gene3D" id="3.40.50.300">
    <property type="entry name" value="P-loop containing nucleotide triphosphate hydrolases"/>
    <property type="match status" value="1"/>
</dbReference>
<name>A0A5S4FHM1_9ACTN</name>
<dbReference type="EMBL" id="VCKY01000062">
    <property type="protein sequence ID" value="TMR19418.1"/>
    <property type="molecule type" value="Genomic_DNA"/>
</dbReference>
<sequence>MSKKSLGGDHPAIEVRGPINAYGDNRVLGGIERTVRCGQVFGFVGPSGAGTTTTIRILTTLTPAGRRDRPRPRPQRADRGGGDPGRVAVTGLGHTPMLQDVPRATPLPAFTGIHAVRVD</sequence>
<keyword evidence="3" id="KW-1185">Reference proteome</keyword>
<evidence type="ECO:0000313" key="2">
    <source>
        <dbReference type="EMBL" id="TMR19418.1"/>
    </source>
</evidence>
<protein>
    <recommendedName>
        <fullName evidence="4">ATP-binding cassette domain-containing protein</fullName>
    </recommendedName>
</protein>